<dbReference type="InParanoid" id="A0A0V0Q9D7"/>
<comment type="similarity">
    <text evidence="1">Belongs to the LAMTOR3 family.</text>
</comment>
<dbReference type="Gene3D" id="3.30.450.30">
    <property type="entry name" value="Dynein light chain 2a, cytoplasmic"/>
    <property type="match status" value="1"/>
</dbReference>
<dbReference type="SMART" id="SM01278">
    <property type="entry name" value="MAPKK1_Int"/>
    <property type="match status" value="1"/>
</dbReference>
<name>A0A0V0Q9D7_PSEPJ</name>
<dbReference type="AlphaFoldDB" id="A0A0V0Q9D7"/>
<dbReference type="GO" id="GO:0071230">
    <property type="term" value="P:cellular response to amino acid stimulus"/>
    <property type="evidence" value="ECO:0007669"/>
    <property type="project" value="TreeGrafter"/>
</dbReference>
<reference evidence="2 3" key="1">
    <citation type="journal article" date="2015" name="Sci. Rep.">
        <title>Genome of the facultative scuticociliatosis pathogen Pseudocohnilembus persalinus provides insight into its virulence through horizontal gene transfer.</title>
        <authorList>
            <person name="Xiong J."/>
            <person name="Wang G."/>
            <person name="Cheng J."/>
            <person name="Tian M."/>
            <person name="Pan X."/>
            <person name="Warren A."/>
            <person name="Jiang C."/>
            <person name="Yuan D."/>
            <person name="Miao W."/>
        </authorList>
    </citation>
    <scope>NUCLEOTIDE SEQUENCE [LARGE SCALE GENOMIC DNA]</scope>
    <source>
        <strain evidence="2">36N120E</strain>
    </source>
</reference>
<dbReference type="SUPFAM" id="SSF103196">
    <property type="entry name" value="Roadblock/LC7 domain"/>
    <property type="match status" value="1"/>
</dbReference>
<accession>A0A0V0Q9D7</accession>
<evidence type="ECO:0000313" key="2">
    <source>
        <dbReference type="EMBL" id="KRW98835.1"/>
    </source>
</evidence>
<organism evidence="2 3">
    <name type="scientific">Pseudocohnilembus persalinus</name>
    <name type="common">Ciliate</name>
    <dbReference type="NCBI Taxonomy" id="266149"/>
    <lineage>
        <taxon>Eukaryota</taxon>
        <taxon>Sar</taxon>
        <taxon>Alveolata</taxon>
        <taxon>Ciliophora</taxon>
        <taxon>Intramacronucleata</taxon>
        <taxon>Oligohymenophorea</taxon>
        <taxon>Scuticociliatia</taxon>
        <taxon>Philasterida</taxon>
        <taxon>Pseudocohnilembidae</taxon>
        <taxon>Pseudocohnilembus</taxon>
    </lineage>
</organism>
<evidence type="ECO:0000256" key="1">
    <source>
        <dbReference type="ARBA" id="ARBA00005356"/>
    </source>
</evidence>
<dbReference type="OMA" id="IYVENWE"/>
<proteinExistence type="inferred from homology"/>
<dbReference type="EMBL" id="LDAU01000228">
    <property type="protein sequence ID" value="KRW98835.1"/>
    <property type="molecule type" value="Genomic_DNA"/>
</dbReference>
<dbReference type="GO" id="GO:0032008">
    <property type="term" value="P:positive regulation of TOR signaling"/>
    <property type="evidence" value="ECO:0007669"/>
    <property type="project" value="TreeGrafter"/>
</dbReference>
<comment type="caution">
    <text evidence="2">The sequence shown here is derived from an EMBL/GenBank/DDBJ whole genome shotgun (WGS) entry which is preliminary data.</text>
</comment>
<dbReference type="Pfam" id="PF08923">
    <property type="entry name" value="MAPKK1_Int"/>
    <property type="match status" value="1"/>
</dbReference>
<sequence length="132" mass="15210">MSQNLKNILQKYVEEYKDDIDAIIISDKDSVELSGGYAIGEDKLKETQSVMSKWFVTVISSTSENLMKLHKTKAKSMTLFFQEHLIYVENWENLVLLIFAKENANLGIIYQVAKDLQQIQSKLNNAYESLKQ</sequence>
<keyword evidence="3" id="KW-1185">Reference proteome</keyword>
<evidence type="ECO:0000313" key="3">
    <source>
        <dbReference type="Proteomes" id="UP000054937"/>
    </source>
</evidence>
<evidence type="ECO:0008006" key="4">
    <source>
        <dbReference type="Google" id="ProtNLM"/>
    </source>
</evidence>
<dbReference type="PANTHER" id="PTHR13378:SF1">
    <property type="entry name" value="RAGULATOR COMPLEX PROTEIN LAMTOR3"/>
    <property type="match status" value="1"/>
</dbReference>
<gene>
    <name evidence="2" type="ORF">PPERSA_00424</name>
</gene>
<dbReference type="GO" id="GO:0071986">
    <property type="term" value="C:Ragulator complex"/>
    <property type="evidence" value="ECO:0007669"/>
    <property type="project" value="TreeGrafter"/>
</dbReference>
<dbReference type="PANTHER" id="PTHR13378">
    <property type="entry name" value="REGULATOR COMPLEX PROTEIN LAMTOR3"/>
    <property type="match status" value="1"/>
</dbReference>
<dbReference type="InterPro" id="IPR015019">
    <property type="entry name" value="LAMTOR3"/>
</dbReference>
<dbReference type="Proteomes" id="UP000054937">
    <property type="component" value="Unassembled WGS sequence"/>
</dbReference>
<protein>
    <recommendedName>
        <fullName evidence="4">Roadblock/LAMTOR2 domain-containing protein</fullName>
    </recommendedName>
</protein>